<dbReference type="eggNOG" id="KOG0800">
    <property type="taxonomic scope" value="Eukaryota"/>
</dbReference>
<evidence type="ECO:0000313" key="9">
    <source>
        <dbReference type="Proteomes" id="UP000002051"/>
    </source>
</evidence>
<feature type="signal peptide" evidence="5">
    <location>
        <begin position="1"/>
        <end position="21"/>
    </location>
</feature>
<evidence type="ECO:0000259" key="6">
    <source>
        <dbReference type="PROSITE" id="PS50089"/>
    </source>
</evidence>
<feature type="chain" id="PRO_5014572574" evidence="5">
    <location>
        <begin position="22"/>
        <end position="57"/>
    </location>
</feature>
<keyword evidence="3" id="KW-0862">Zinc</keyword>
<keyword evidence="2 4" id="KW-0863">Zinc-finger</keyword>
<dbReference type="PANTHER" id="PTHR45931">
    <property type="entry name" value="SI:CH211-59O9.10"/>
    <property type="match status" value="1"/>
</dbReference>
<dbReference type="PANTHER" id="PTHR45931:SF16">
    <property type="entry name" value="RING_U-BOX SUPERFAMILY PROTEIN"/>
    <property type="match status" value="1"/>
</dbReference>
<name>G7IZ88_MEDTR</name>
<reference evidence="8" key="3">
    <citation type="submission" date="2015-04" db="UniProtKB">
        <authorList>
            <consortium name="EnsemblPlants"/>
        </authorList>
    </citation>
    <scope>IDENTIFICATION</scope>
    <source>
        <strain evidence="8">cv. Jemalong A17</strain>
    </source>
</reference>
<dbReference type="EnsemblPlants" id="AES69224">
    <property type="protein sequence ID" value="AES69224"/>
    <property type="gene ID" value="MTR_3g025620"/>
</dbReference>
<dbReference type="Pfam" id="PF13639">
    <property type="entry name" value="zf-RING_2"/>
    <property type="match status" value="1"/>
</dbReference>
<dbReference type="GO" id="GO:0061630">
    <property type="term" value="F:ubiquitin protein ligase activity"/>
    <property type="evidence" value="ECO:0000318"/>
    <property type="project" value="GO_Central"/>
</dbReference>
<dbReference type="PROSITE" id="PS50089">
    <property type="entry name" value="ZF_RING_2"/>
    <property type="match status" value="1"/>
</dbReference>
<gene>
    <name evidence="7" type="ordered locus">MTR_3g025620</name>
</gene>
<proteinExistence type="predicted"/>
<accession>G7IZ88</accession>
<dbReference type="EMBL" id="CM001219">
    <property type="protein sequence ID" value="AES69224.1"/>
    <property type="molecule type" value="Genomic_DNA"/>
</dbReference>
<sequence>MKSKALTCSICLVDLSVGSIAIQLSCSHLYHEECVVKWLDRSNTFPLCRRIVSDFSL</sequence>
<reference evidence="7 9" key="2">
    <citation type="journal article" date="2014" name="BMC Genomics">
        <title>An improved genome release (version Mt4.0) for the model legume Medicago truncatula.</title>
        <authorList>
            <person name="Tang H."/>
            <person name="Krishnakumar V."/>
            <person name="Bidwell S."/>
            <person name="Rosen B."/>
            <person name="Chan A."/>
            <person name="Zhou S."/>
            <person name="Gentzbittel L."/>
            <person name="Childs K.L."/>
            <person name="Yandell M."/>
            <person name="Gundlach H."/>
            <person name="Mayer K.F."/>
            <person name="Schwartz D.C."/>
            <person name="Town C.D."/>
        </authorList>
    </citation>
    <scope>GENOME REANNOTATION</scope>
    <source>
        <strain evidence="8 9">cv. Jemalong A17</strain>
    </source>
</reference>
<dbReference type="Proteomes" id="UP000002051">
    <property type="component" value="Chromosome 3"/>
</dbReference>
<keyword evidence="9" id="KW-1185">Reference proteome</keyword>
<dbReference type="InterPro" id="IPR051834">
    <property type="entry name" value="RING_finger_E3_ligase"/>
</dbReference>
<dbReference type="PaxDb" id="3880-AES69224"/>
<dbReference type="InterPro" id="IPR013083">
    <property type="entry name" value="Znf_RING/FYVE/PHD"/>
</dbReference>
<evidence type="ECO:0000256" key="4">
    <source>
        <dbReference type="PROSITE-ProRule" id="PRU00175"/>
    </source>
</evidence>
<dbReference type="GO" id="GO:0016567">
    <property type="term" value="P:protein ubiquitination"/>
    <property type="evidence" value="ECO:0000318"/>
    <property type="project" value="GO_Central"/>
</dbReference>
<dbReference type="InterPro" id="IPR001841">
    <property type="entry name" value="Znf_RING"/>
</dbReference>
<dbReference type="AlphaFoldDB" id="G7IZ88"/>
<dbReference type="Gene3D" id="3.30.40.10">
    <property type="entry name" value="Zinc/RING finger domain, C3HC4 (zinc finger)"/>
    <property type="match status" value="1"/>
</dbReference>
<keyword evidence="1" id="KW-0479">Metal-binding</keyword>
<evidence type="ECO:0000313" key="8">
    <source>
        <dbReference type="EnsemblPlants" id="AES69224"/>
    </source>
</evidence>
<dbReference type="GO" id="GO:0005737">
    <property type="term" value="C:cytoplasm"/>
    <property type="evidence" value="ECO:0000318"/>
    <property type="project" value="GO_Central"/>
</dbReference>
<protein>
    <submittedName>
        <fullName evidence="7">Zinc finger, C3HC4 type (RING finger) protein</fullName>
    </submittedName>
</protein>
<organism evidence="7 9">
    <name type="scientific">Medicago truncatula</name>
    <name type="common">Barrel medic</name>
    <name type="synonym">Medicago tribuloides</name>
    <dbReference type="NCBI Taxonomy" id="3880"/>
    <lineage>
        <taxon>Eukaryota</taxon>
        <taxon>Viridiplantae</taxon>
        <taxon>Streptophyta</taxon>
        <taxon>Embryophyta</taxon>
        <taxon>Tracheophyta</taxon>
        <taxon>Spermatophyta</taxon>
        <taxon>Magnoliopsida</taxon>
        <taxon>eudicotyledons</taxon>
        <taxon>Gunneridae</taxon>
        <taxon>Pentapetalae</taxon>
        <taxon>rosids</taxon>
        <taxon>fabids</taxon>
        <taxon>Fabales</taxon>
        <taxon>Fabaceae</taxon>
        <taxon>Papilionoideae</taxon>
        <taxon>50 kb inversion clade</taxon>
        <taxon>NPAAA clade</taxon>
        <taxon>Hologalegina</taxon>
        <taxon>IRL clade</taxon>
        <taxon>Trifolieae</taxon>
        <taxon>Medicago</taxon>
    </lineage>
</organism>
<evidence type="ECO:0000256" key="1">
    <source>
        <dbReference type="ARBA" id="ARBA00022723"/>
    </source>
</evidence>
<evidence type="ECO:0000256" key="5">
    <source>
        <dbReference type="SAM" id="SignalP"/>
    </source>
</evidence>
<dbReference type="GO" id="GO:0008270">
    <property type="term" value="F:zinc ion binding"/>
    <property type="evidence" value="ECO:0007669"/>
    <property type="project" value="UniProtKB-KW"/>
</dbReference>
<feature type="domain" description="RING-type" evidence="6">
    <location>
        <begin position="8"/>
        <end position="49"/>
    </location>
</feature>
<evidence type="ECO:0000313" key="7">
    <source>
        <dbReference type="EMBL" id="AES69224.1"/>
    </source>
</evidence>
<evidence type="ECO:0000256" key="2">
    <source>
        <dbReference type="ARBA" id="ARBA00022771"/>
    </source>
</evidence>
<dbReference type="HOGENOM" id="CLU_013137_21_5_1"/>
<keyword evidence="5" id="KW-0732">Signal</keyword>
<evidence type="ECO:0000256" key="3">
    <source>
        <dbReference type="ARBA" id="ARBA00022833"/>
    </source>
</evidence>
<reference evidence="7 9" key="1">
    <citation type="journal article" date="2011" name="Nature">
        <title>The Medicago genome provides insight into the evolution of rhizobial symbioses.</title>
        <authorList>
            <person name="Young N.D."/>
            <person name="Debelle F."/>
            <person name="Oldroyd G.E."/>
            <person name="Geurts R."/>
            <person name="Cannon S.B."/>
            <person name="Udvardi M.K."/>
            <person name="Benedito V.A."/>
            <person name="Mayer K.F."/>
            <person name="Gouzy J."/>
            <person name="Schoof H."/>
            <person name="Van de Peer Y."/>
            <person name="Proost S."/>
            <person name="Cook D.R."/>
            <person name="Meyers B.C."/>
            <person name="Spannagl M."/>
            <person name="Cheung F."/>
            <person name="De Mita S."/>
            <person name="Krishnakumar V."/>
            <person name="Gundlach H."/>
            <person name="Zhou S."/>
            <person name="Mudge J."/>
            <person name="Bharti A.K."/>
            <person name="Murray J.D."/>
            <person name="Naoumkina M.A."/>
            <person name="Rosen B."/>
            <person name="Silverstein K.A."/>
            <person name="Tang H."/>
            <person name="Rombauts S."/>
            <person name="Zhao P.X."/>
            <person name="Zhou P."/>
            <person name="Barbe V."/>
            <person name="Bardou P."/>
            <person name="Bechner M."/>
            <person name="Bellec A."/>
            <person name="Berger A."/>
            <person name="Berges H."/>
            <person name="Bidwell S."/>
            <person name="Bisseling T."/>
            <person name="Choisne N."/>
            <person name="Couloux A."/>
            <person name="Denny R."/>
            <person name="Deshpande S."/>
            <person name="Dai X."/>
            <person name="Doyle J.J."/>
            <person name="Dudez A.M."/>
            <person name="Farmer A.D."/>
            <person name="Fouteau S."/>
            <person name="Franken C."/>
            <person name="Gibelin C."/>
            <person name="Gish J."/>
            <person name="Goldstein S."/>
            <person name="Gonzalez A.J."/>
            <person name="Green P.J."/>
            <person name="Hallab A."/>
            <person name="Hartog M."/>
            <person name="Hua A."/>
            <person name="Humphray S.J."/>
            <person name="Jeong D.H."/>
            <person name="Jing Y."/>
            <person name="Jocker A."/>
            <person name="Kenton S.M."/>
            <person name="Kim D.J."/>
            <person name="Klee K."/>
            <person name="Lai H."/>
            <person name="Lang C."/>
            <person name="Lin S."/>
            <person name="Macmil S.L."/>
            <person name="Magdelenat G."/>
            <person name="Matthews L."/>
            <person name="McCorrison J."/>
            <person name="Monaghan E.L."/>
            <person name="Mun J.H."/>
            <person name="Najar F.Z."/>
            <person name="Nicholson C."/>
            <person name="Noirot C."/>
            <person name="O'Bleness M."/>
            <person name="Paule C.R."/>
            <person name="Poulain J."/>
            <person name="Prion F."/>
            <person name="Qin B."/>
            <person name="Qu C."/>
            <person name="Retzel E.F."/>
            <person name="Riddle C."/>
            <person name="Sallet E."/>
            <person name="Samain S."/>
            <person name="Samson N."/>
            <person name="Sanders I."/>
            <person name="Saurat O."/>
            <person name="Scarpelli C."/>
            <person name="Schiex T."/>
            <person name="Segurens B."/>
            <person name="Severin A.J."/>
            <person name="Sherrier D.J."/>
            <person name="Shi R."/>
            <person name="Sims S."/>
            <person name="Singer S.R."/>
            <person name="Sinharoy S."/>
            <person name="Sterck L."/>
            <person name="Viollet A."/>
            <person name="Wang B.B."/>
            <person name="Wang K."/>
            <person name="Wang M."/>
            <person name="Wang X."/>
            <person name="Warfsmann J."/>
            <person name="Weissenbach J."/>
            <person name="White D.D."/>
            <person name="White J.D."/>
            <person name="Wiley G.B."/>
            <person name="Wincker P."/>
            <person name="Xing Y."/>
            <person name="Yang L."/>
            <person name="Yao Z."/>
            <person name="Ying F."/>
            <person name="Zhai J."/>
            <person name="Zhou L."/>
            <person name="Zuber A."/>
            <person name="Denarie J."/>
            <person name="Dixon R.A."/>
            <person name="May G.D."/>
            <person name="Schwartz D.C."/>
            <person name="Rogers J."/>
            <person name="Quetier F."/>
            <person name="Town C.D."/>
            <person name="Roe B.A."/>
        </authorList>
    </citation>
    <scope>NUCLEOTIDE SEQUENCE [LARGE SCALE GENOMIC DNA]</scope>
    <source>
        <strain evidence="7">A17</strain>
        <strain evidence="8 9">cv. Jemalong A17</strain>
    </source>
</reference>
<dbReference type="OMA" id="AGEEDCM"/>
<dbReference type="SUPFAM" id="SSF57850">
    <property type="entry name" value="RING/U-box"/>
    <property type="match status" value="1"/>
</dbReference>